<dbReference type="EMBL" id="KZ559599">
    <property type="protein sequence ID" value="PLN77266.1"/>
    <property type="molecule type" value="Genomic_DNA"/>
</dbReference>
<dbReference type="PROSITE" id="PS52019">
    <property type="entry name" value="PKS_MFAS_DH"/>
    <property type="match status" value="1"/>
</dbReference>
<dbReference type="SUPFAM" id="SSF51735">
    <property type="entry name" value="NAD(P)-binding Rossmann-fold domains"/>
    <property type="match status" value="2"/>
</dbReference>
<feature type="region of interest" description="C-terminal hotdog fold" evidence="6">
    <location>
        <begin position="1057"/>
        <end position="1200"/>
    </location>
</feature>
<dbReference type="InterPro" id="IPR009081">
    <property type="entry name" value="PP-bd_ACP"/>
</dbReference>
<dbReference type="SMART" id="SM00826">
    <property type="entry name" value="PKS_DH"/>
    <property type="match status" value="1"/>
</dbReference>
<dbReference type="GO" id="GO:0004312">
    <property type="term" value="F:fatty acid synthase activity"/>
    <property type="evidence" value="ECO:0007669"/>
    <property type="project" value="TreeGrafter"/>
</dbReference>
<evidence type="ECO:0000313" key="10">
    <source>
        <dbReference type="EMBL" id="PLN77266.1"/>
    </source>
</evidence>
<proteinExistence type="predicted"/>
<dbReference type="GO" id="GO:0006633">
    <property type="term" value="P:fatty acid biosynthetic process"/>
    <property type="evidence" value="ECO:0007669"/>
    <property type="project" value="InterPro"/>
</dbReference>
<dbReference type="Pfam" id="PF21089">
    <property type="entry name" value="PKS_DH_N"/>
    <property type="match status" value="1"/>
</dbReference>
<organism evidence="10 11">
    <name type="scientific">Aspergillus taichungensis</name>
    <dbReference type="NCBI Taxonomy" id="482145"/>
    <lineage>
        <taxon>Eukaryota</taxon>
        <taxon>Fungi</taxon>
        <taxon>Dikarya</taxon>
        <taxon>Ascomycota</taxon>
        <taxon>Pezizomycotina</taxon>
        <taxon>Eurotiomycetes</taxon>
        <taxon>Eurotiomycetidae</taxon>
        <taxon>Eurotiales</taxon>
        <taxon>Aspergillaceae</taxon>
        <taxon>Aspergillus</taxon>
        <taxon>Aspergillus subgen. Circumdati</taxon>
    </lineage>
</organism>
<dbReference type="Pfam" id="PF00698">
    <property type="entry name" value="Acyl_transf_1"/>
    <property type="match status" value="1"/>
</dbReference>
<dbReference type="Pfam" id="PF08659">
    <property type="entry name" value="KR"/>
    <property type="match status" value="1"/>
</dbReference>
<evidence type="ECO:0000256" key="4">
    <source>
        <dbReference type="ARBA" id="ARBA00022679"/>
    </source>
</evidence>
<gene>
    <name evidence="10" type="ORF">BDW42DRAFT_198529</name>
</gene>
<evidence type="ECO:0000259" key="7">
    <source>
        <dbReference type="PROSITE" id="PS50075"/>
    </source>
</evidence>
<dbReference type="GO" id="GO:0044550">
    <property type="term" value="P:secondary metabolite biosynthetic process"/>
    <property type="evidence" value="ECO:0007669"/>
    <property type="project" value="UniProtKB-ARBA"/>
</dbReference>
<dbReference type="SUPFAM" id="SSF53335">
    <property type="entry name" value="S-adenosyl-L-methionine-dependent methyltransferases"/>
    <property type="match status" value="1"/>
</dbReference>
<dbReference type="InterPro" id="IPR032821">
    <property type="entry name" value="PKS_assoc"/>
</dbReference>
<dbReference type="SMART" id="SM00822">
    <property type="entry name" value="PKS_KR"/>
    <property type="match status" value="1"/>
</dbReference>
<dbReference type="GO" id="GO:1901336">
    <property type="term" value="P:lactone biosynthetic process"/>
    <property type="evidence" value="ECO:0007669"/>
    <property type="project" value="UniProtKB-ARBA"/>
</dbReference>
<dbReference type="InterPro" id="IPR020841">
    <property type="entry name" value="PKS_Beta-ketoAc_synthase_dom"/>
</dbReference>
<dbReference type="CDD" id="cd00833">
    <property type="entry name" value="PKS"/>
    <property type="match status" value="1"/>
</dbReference>
<dbReference type="Gene3D" id="3.90.180.10">
    <property type="entry name" value="Medium-chain alcohol dehydrogenases, catalytic domain"/>
    <property type="match status" value="1"/>
</dbReference>
<dbReference type="Pfam" id="PF13602">
    <property type="entry name" value="ADH_zinc_N_2"/>
    <property type="match status" value="1"/>
</dbReference>
<dbReference type="GO" id="GO:0008168">
    <property type="term" value="F:methyltransferase activity"/>
    <property type="evidence" value="ECO:0007669"/>
    <property type="project" value="UniProtKB-KW"/>
</dbReference>
<dbReference type="InterPro" id="IPR013968">
    <property type="entry name" value="PKS_KR"/>
</dbReference>
<dbReference type="Gene3D" id="3.40.47.10">
    <property type="match status" value="1"/>
</dbReference>
<name>A0A2J5HJK0_9EURO</name>
<dbReference type="InterPro" id="IPR049900">
    <property type="entry name" value="PKS_mFAS_DH"/>
</dbReference>
<sequence length="2465" mass="271474">MPSIPTETDADRFTKEDGSEDYKFCREGDIHDENDVKIHRSTTSEPLAIVGMAMRLPGGVNNAEAFWDFLTSKKDGLCKVPESRYNVEAFCDPNKLGSVRTKFGYFLQDDPANFDNAFFSIGEYEASNLDPQQRLLLEVIWECMENGGQVGWQGKRIGCYVGVFGEDWLDISSKDTQAINRYHVLGTGDFALSNRMSYEFDLHGPSVTLKTGCSSSLVGMHDACQAILAGDCESAIVAGTNLILSPTMTTTMSDNMVLSPSGLCKTFDAKADGYGRGEAINALYIKRLDDAIRDGDPVRAVIRATATNCDGRTPSITTPGSEAQVELVKTAYAKAGIRPEEIGKTAYFECHGTGTIMGDTAETTGVGRVFGKDGILIGAVKPNVGHSEGSSGITSVQKAVLALEHRTIPPNIHFSEPSPKIPFKEYKLQVPTEPTPWPEDRLERISVNCFGIGGSNAHIILDSAASHTNSAAQESSPEIKLLVTSTKDQDALTRRIDCLTHFVAQDKPNEADLAYTLGERREHLSHRAFAILDPKQPLLAESFTRSQHPVHDACFVFTGQGAQWSGMGKGFSQFPLFHETIQELDCILSSLKEPPTWSIKEELADGSRVNEAYLSQPLCTALQIVLVRLMRSWGVHPSSVVGHSSGEIAAAYAAGAITAKAAILLAYYRGLVVSQLSTCGGMAAIGMSEPEARPYLQDGVGIACVNSPKSVTLSGDRDALEVVLESIRRCRPDTFCRRLPVKVAYHSCHMQTIAAGYKECIDPHIIPFSSMVPMYSSVDCQVIEDPRQLDSGYWCRNLEQPVQFWRALHNRIKDGADRSLLVEIGPHSALSSSIRQTNQEAGKSIDYIPTLVRGDDPFQSMLRTAGNLYIRSVPISLAAINGPGTVLNNLPSYPWQRDTKLSSESRMTHSWRFRVYPHHELLGSKCLESSTLEPAWRNLLRVDAVSWVWQHKLDNKIVFPCAAFVAMVGEAIRQTTSSETYSIENLILKSPLVLDDTASTEILTTFRCEKLNDFADSSWFDFNIAAYDGQKWVRHCSGKARPGCSQPQAAPDIRPFSRPVPSDYWYRVLRKRGLDYGQRFQGLKGITANPLQAQAHATVSDDRSLHESNYTVHPTVIDHVLQLLSVASCQGLAYRSEKRGVPASIGRLYVGRGALDMEVCATSDVKGVMTHGNVIVSVANEVAMSIQDALFFTLENDDDATRKIPLASQAYWRQDIDTVSLQSLLMLPSSKRCDKIVLWEKLSLLYIIQTAEDLMHVQPSAGHLERYKSWILHRVEQIEHSNHSILPEQKDWLGLTSSARRELIETVHDEIGPGDMGAVAAARKVFENCTNIMTGKEHALDVLHEGATLDRLYKMQADWTDWSRFLALLGHSNPRLRILEIGAGTGSTTSLLLDCLKSPSGTRLYSTYVYTDISSGFLVHAKEKLAGTPGVEYRTLDISRPPLEQGFEAADFDLIVASNVFHATPSIHDTLINVHTLLRPGGYLLLQELSPELKYINYIMGVLPGWWVGADEGRTDEPYISPSVWQTELRRAGFDAIDAMSFDNEPPFNLSATMISRRPSPIAEPSPVYILHDGSVPDMTLLIAKQLQREGLEVLWTTLEQLPPSTGTILSLLDVSRPFLATMSLDEYGSLQRMLANEKCTRVVWVTQPTQFNCQDPHFGLIHGFARTMRYELGLDFAVVEMDHSDPRSLNCLSQIVRRLDARSAGGIDGKLEYEFMIHKGGVHISRFEWMALEDVPTNHVSCPATQTLDIGSYGILDTVRWAPTSVANPLEGQVEVAIEYVGLNFRDMMVSLGVMGCKEELGFEAAGIITRIGKEVQGLQKGDRVIVLDLGTLCERKVTSQEKCIPIPPDLSLQDAATMSAVFLTAIYSLIDVGQLEEGQSVLIHSACSGVGLAAIQICQIKGAIIYATVGSDDKADYLTSEIGIPRNHIFNSRDDSFVGDLMRETQNRGVDIVLNSLAGELLHASWNCVAKFGKMLELGKRDFLGHGILPMSNFASNRSFIGVDVLQLAQDCPQKIERLFRKLISLYEARHIRPVRPVSVFAAADITQAFRYMQTGTHKGKIVVEMRGRKSIPGQVSEAPLTLSPTSSYLLVGGLGGIGRVVSQWMVDRGARHFVFLSRTAGQSESDRCFLEDLEVQGCHVISVVGSATDVNDIKRAVAMCPNGLAGAIHLSAVLKDRDFRKMSYEEWRECVEPKADGAWHLHEALQSTPLDFFVVVGSVIGLGGNSGQANYAAANSFLDSLVSYRRYRGLVASTLNLGVIDGIGLVSRDRKLMDWARAGSLRLVDEDEVLKALDVAIRRSRLAENHSSNALQSFLLPIGFSNTKPLSELGVRPLWSNDARFGQYANVENTMGQTPVSEIDRIREFLAQAEADPSILDKQSSEDLIRQELGRLIGSHVPHAQGNSADEWDNTPIDSLMTIEIRNWFRRNLGLEVSAVDISKAGTVGGLSKVTIKALREKAGRG</sequence>
<dbReference type="OrthoDB" id="329835at2759"/>
<dbReference type="Proteomes" id="UP000235023">
    <property type="component" value="Unassembled WGS sequence"/>
</dbReference>
<dbReference type="Pfam" id="PF08240">
    <property type="entry name" value="ADH_N"/>
    <property type="match status" value="1"/>
</dbReference>
<dbReference type="CDD" id="cd02440">
    <property type="entry name" value="AdoMet_MTases"/>
    <property type="match status" value="1"/>
</dbReference>
<dbReference type="InterPro" id="IPR014031">
    <property type="entry name" value="Ketoacyl_synth_C"/>
</dbReference>
<dbReference type="PANTHER" id="PTHR43775">
    <property type="entry name" value="FATTY ACID SYNTHASE"/>
    <property type="match status" value="1"/>
</dbReference>
<dbReference type="SUPFAM" id="SSF53901">
    <property type="entry name" value="Thiolase-like"/>
    <property type="match status" value="1"/>
</dbReference>
<dbReference type="InterPro" id="IPR018201">
    <property type="entry name" value="Ketoacyl_synth_AS"/>
</dbReference>
<protein>
    <submittedName>
        <fullName evidence="10">Putative polyketide synthase</fullName>
    </submittedName>
</protein>
<dbReference type="SMART" id="SM00829">
    <property type="entry name" value="PKS_ER"/>
    <property type="match status" value="1"/>
</dbReference>
<dbReference type="SUPFAM" id="SSF50129">
    <property type="entry name" value="GroES-like"/>
    <property type="match status" value="1"/>
</dbReference>
<dbReference type="PANTHER" id="PTHR43775:SF49">
    <property type="entry name" value="SYNTHASE, PUTATIVE (JCVI)-RELATED"/>
    <property type="match status" value="1"/>
</dbReference>
<dbReference type="InterPro" id="IPR036291">
    <property type="entry name" value="NAD(P)-bd_dom_sf"/>
</dbReference>
<keyword evidence="4" id="KW-0808">Transferase</keyword>
<dbReference type="GO" id="GO:0004315">
    <property type="term" value="F:3-oxoacyl-[acyl-carrier-protein] synthase activity"/>
    <property type="evidence" value="ECO:0007669"/>
    <property type="project" value="InterPro"/>
</dbReference>
<dbReference type="GO" id="GO:0016491">
    <property type="term" value="F:oxidoreductase activity"/>
    <property type="evidence" value="ECO:0007669"/>
    <property type="project" value="InterPro"/>
</dbReference>
<reference evidence="11" key="1">
    <citation type="submission" date="2017-12" db="EMBL/GenBank/DDBJ databases">
        <authorList>
            <consortium name="DOE Joint Genome Institute"/>
            <person name="Mondo S.J."/>
            <person name="Kjaerbolling I."/>
            <person name="Vesth T.C."/>
            <person name="Frisvad J.C."/>
            <person name="Nybo J.L."/>
            <person name="Theobald S."/>
            <person name="Kuo A."/>
            <person name="Bowyer P."/>
            <person name="Matsuda Y."/>
            <person name="Lyhne E.K."/>
            <person name="Kogle M.E."/>
            <person name="Clum A."/>
            <person name="Lipzen A."/>
            <person name="Salamov A."/>
            <person name="Ngan C.Y."/>
            <person name="Daum C."/>
            <person name="Chiniquy J."/>
            <person name="Barry K."/>
            <person name="LaButti K."/>
            <person name="Haridas S."/>
            <person name="Simmons B.A."/>
            <person name="Magnuson J.K."/>
            <person name="Mortensen U.H."/>
            <person name="Larsen T.O."/>
            <person name="Grigoriev I.V."/>
            <person name="Baker S.E."/>
            <person name="Andersen M.R."/>
            <person name="Nordberg H.P."/>
            <person name="Cantor M.N."/>
            <person name="Hua S.X."/>
        </authorList>
    </citation>
    <scope>NUCLEOTIDE SEQUENCE [LARGE SCALE GENOMIC DNA]</scope>
    <source>
        <strain evidence="11">IBT 19404</strain>
    </source>
</reference>
<evidence type="ECO:0000259" key="8">
    <source>
        <dbReference type="PROSITE" id="PS52004"/>
    </source>
</evidence>
<dbReference type="InterPro" id="IPR050091">
    <property type="entry name" value="PKS_NRPS_Biosynth_Enz"/>
</dbReference>
<dbReference type="Gene3D" id="3.10.129.110">
    <property type="entry name" value="Polyketide synthase dehydratase"/>
    <property type="match status" value="1"/>
</dbReference>
<feature type="region of interest" description="N-terminal hotdog fold" evidence="6">
    <location>
        <begin position="919"/>
        <end position="1047"/>
    </location>
</feature>
<dbReference type="InterPro" id="IPR013154">
    <property type="entry name" value="ADH-like_N"/>
</dbReference>
<feature type="active site" description="Proton acceptor; for dehydratase activity" evidence="6">
    <location>
        <position position="951"/>
    </location>
</feature>
<keyword evidence="3" id="KW-0489">Methyltransferase</keyword>
<accession>A0A2J5HJK0</accession>
<feature type="domain" description="Carrier" evidence="7">
    <location>
        <begin position="2382"/>
        <end position="2458"/>
    </location>
</feature>
<dbReference type="PROSITE" id="PS00606">
    <property type="entry name" value="KS3_1"/>
    <property type="match status" value="1"/>
</dbReference>
<dbReference type="InterPro" id="IPR042104">
    <property type="entry name" value="PKS_dehydratase_sf"/>
</dbReference>
<dbReference type="InterPro" id="IPR014030">
    <property type="entry name" value="Ketoacyl_synth_N"/>
</dbReference>
<evidence type="ECO:0000256" key="1">
    <source>
        <dbReference type="ARBA" id="ARBA00022450"/>
    </source>
</evidence>
<dbReference type="CDD" id="cd05195">
    <property type="entry name" value="enoyl_red"/>
    <property type="match status" value="1"/>
</dbReference>
<dbReference type="InterPro" id="IPR020807">
    <property type="entry name" value="PKS_DH"/>
</dbReference>
<evidence type="ECO:0000259" key="9">
    <source>
        <dbReference type="PROSITE" id="PS52019"/>
    </source>
</evidence>
<evidence type="ECO:0000313" key="11">
    <source>
        <dbReference type="Proteomes" id="UP000235023"/>
    </source>
</evidence>
<feature type="domain" description="Ketosynthase family 3 (KS3)" evidence="8">
    <location>
        <begin position="44"/>
        <end position="463"/>
    </location>
</feature>
<keyword evidence="1" id="KW-0596">Phosphopantetheine</keyword>
<evidence type="ECO:0000256" key="6">
    <source>
        <dbReference type="PROSITE-ProRule" id="PRU01363"/>
    </source>
</evidence>
<feature type="active site" description="Proton donor; for dehydratase activity" evidence="6">
    <location>
        <position position="1118"/>
    </location>
</feature>
<dbReference type="Pfam" id="PF16197">
    <property type="entry name" value="KAsynt_C_assoc"/>
    <property type="match status" value="1"/>
</dbReference>
<dbReference type="InterPro" id="IPR016036">
    <property type="entry name" value="Malonyl_transacylase_ACP-bd"/>
</dbReference>
<dbReference type="Pfam" id="PF08242">
    <property type="entry name" value="Methyltransf_12"/>
    <property type="match status" value="1"/>
</dbReference>
<dbReference type="SUPFAM" id="SSF55048">
    <property type="entry name" value="Probable ACP-binding domain of malonyl-CoA ACP transacylase"/>
    <property type="match status" value="1"/>
</dbReference>
<feature type="domain" description="PKS/mFAS DH" evidence="9">
    <location>
        <begin position="919"/>
        <end position="1200"/>
    </location>
</feature>
<dbReference type="InterPro" id="IPR013217">
    <property type="entry name" value="Methyltransf_12"/>
</dbReference>
<dbReference type="InterPro" id="IPR029063">
    <property type="entry name" value="SAM-dependent_MTases_sf"/>
</dbReference>
<dbReference type="Pfam" id="PF00109">
    <property type="entry name" value="ketoacyl-synt"/>
    <property type="match status" value="1"/>
</dbReference>
<dbReference type="InterPro" id="IPR014043">
    <property type="entry name" value="Acyl_transferase_dom"/>
</dbReference>
<dbReference type="InterPro" id="IPR011032">
    <property type="entry name" value="GroES-like_sf"/>
</dbReference>
<dbReference type="PROSITE" id="PS52004">
    <property type="entry name" value="KS3_2"/>
    <property type="match status" value="1"/>
</dbReference>
<dbReference type="InterPro" id="IPR049552">
    <property type="entry name" value="PKS_DH_N"/>
</dbReference>
<dbReference type="GO" id="GO:0032259">
    <property type="term" value="P:methylation"/>
    <property type="evidence" value="ECO:0007669"/>
    <property type="project" value="UniProtKB-KW"/>
</dbReference>
<dbReference type="PROSITE" id="PS50075">
    <property type="entry name" value="CARRIER"/>
    <property type="match status" value="1"/>
</dbReference>
<dbReference type="InterPro" id="IPR016039">
    <property type="entry name" value="Thiolase-like"/>
</dbReference>
<dbReference type="InterPro" id="IPR057326">
    <property type="entry name" value="KR_dom"/>
</dbReference>
<dbReference type="InterPro" id="IPR020843">
    <property type="entry name" value="ER"/>
</dbReference>
<evidence type="ECO:0000256" key="2">
    <source>
        <dbReference type="ARBA" id="ARBA00022553"/>
    </source>
</evidence>
<dbReference type="InterPro" id="IPR036736">
    <property type="entry name" value="ACP-like_sf"/>
</dbReference>
<dbReference type="SMART" id="SM00825">
    <property type="entry name" value="PKS_KS"/>
    <property type="match status" value="1"/>
</dbReference>
<dbReference type="InterPro" id="IPR049551">
    <property type="entry name" value="PKS_DH_C"/>
</dbReference>
<keyword evidence="2" id="KW-0597">Phosphoprotein</keyword>
<dbReference type="Gene3D" id="3.40.50.150">
    <property type="entry name" value="Vaccinia Virus protein VP39"/>
    <property type="match status" value="1"/>
</dbReference>
<keyword evidence="5" id="KW-0511">Multifunctional enzyme</keyword>
<dbReference type="Gene3D" id="3.40.366.10">
    <property type="entry name" value="Malonyl-Coenzyme A Acyl Carrier Protein, domain 2"/>
    <property type="match status" value="1"/>
</dbReference>
<keyword evidence="11" id="KW-1185">Reference proteome</keyword>
<dbReference type="SMART" id="SM00827">
    <property type="entry name" value="PKS_AT"/>
    <property type="match status" value="1"/>
</dbReference>
<dbReference type="Gene3D" id="3.40.50.720">
    <property type="entry name" value="NAD(P)-binding Rossmann-like Domain"/>
    <property type="match status" value="1"/>
</dbReference>
<evidence type="ECO:0000256" key="5">
    <source>
        <dbReference type="ARBA" id="ARBA00023268"/>
    </source>
</evidence>
<dbReference type="Pfam" id="PF14765">
    <property type="entry name" value="PS-DH"/>
    <property type="match status" value="1"/>
</dbReference>
<dbReference type="SUPFAM" id="SSF52151">
    <property type="entry name" value="FabD/lysophospholipase-like"/>
    <property type="match status" value="1"/>
</dbReference>
<evidence type="ECO:0000256" key="3">
    <source>
        <dbReference type="ARBA" id="ARBA00022603"/>
    </source>
</evidence>
<dbReference type="SUPFAM" id="SSF47336">
    <property type="entry name" value="ACP-like"/>
    <property type="match status" value="1"/>
</dbReference>
<dbReference type="InterPro" id="IPR001227">
    <property type="entry name" value="Ac_transferase_dom_sf"/>
</dbReference>
<dbReference type="FunFam" id="3.40.50.720:FF:000209">
    <property type="entry name" value="Polyketide synthase Pks12"/>
    <property type="match status" value="1"/>
</dbReference>
<dbReference type="Pfam" id="PF02801">
    <property type="entry name" value="Ketoacyl-synt_C"/>
    <property type="match status" value="1"/>
</dbReference>
<dbReference type="InterPro" id="IPR016035">
    <property type="entry name" value="Acyl_Trfase/lysoPLipase"/>
</dbReference>